<dbReference type="SUPFAM" id="SSF53098">
    <property type="entry name" value="Ribonuclease H-like"/>
    <property type="match status" value="1"/>
</dbReference>
<accession>A0A803NIK1</accession>
<proteinExistence type="predicted"/>
<dbReference type="Pfam" id="PF13966">
    <property type="entry name" value="zf-RVT"/>
    <property type="match status" value="1"/>
</dbReference>
<dbReference type="EMBL" id="UZAU01000050">
    <property type="status" value="NOT_ANNOTATED_CDS"/>
    <property type="molecule type" value="Genomic_DNA"/>
</dbReference>
<dbReference type="InterPro" id="IPR002156">
    <property type="entry name" value="RNaseH_domain"/>
</dbReference>
<dbReference type="Pfam" id="PF13456">
    <property type="entry name" value="RVT_3"/>
    <property type="match status" value="1"/>
</dbReference>
<reference evidence="2" key="1">
    <citation type="submission" date="2018-11" db="EMBL/GenBank/DDBJ databases">
        <authorList>
            <person name="Grassa J C."/>
        </authorList>
    </citation>
    <scope>NUCLEOTIDE SEQUENCE [LARGE SCALE GENOMIC DNA]</scope>
</reference>
<dbReference type="InterPro" id="IPR000477">
    <property type="entry name" value="RT_dom"/>
</dbReference>
<dbReference type="Proteomes" id="UP000596661">
    <property type="component" value="Chromosome 1"/>
</dbReference>
<dbReference type="GO" id="GO:0004523">
    <property type="term" value="F:RNA-DNA hybrid ribonuclease activity"/>
    <property type="evidence" value="ECO:0007669"/>
    <property type="project" value="InterPro"/>
</dbReference>
<keyword evidence="3" id="KW-1185">Reference proteome</keyword>
<feature type="domain" description="Reverse transcriptase" evidence="1">
    <location>
        <begin position="431"/>
        <end position="713"/>
    </location>
</feature>
<dbReference type="PROSITE" id="PS50878">
    <property type="entry name" value="RT_POL"/>
    <property type="match status" value="1"/>
</dbReference>
<dbReference type="CDD" id="cd06222">
    <property type="entry name" value="RNase_H_like"/>
    <property type="match status" value="1"/>
</dbReference>
<dbReference type="InterPro" id="IPR043502">
    <property type="entry name" value="DNA/RNA_pol_sf"/>
</dbReference>
<evidence type="ECO:0000313" key="2">
    <source>
        <dbReference type="EnsemblPlants" id="cds.evm.model.01.1805"/>
    </source>
</evidence>
<dbReference type="Gene3D" id="3.60.10.10">
    <property type="entry name" value="Endonuclease/exonuclease/phosphatase"/>
    <property type="match status" value="1"/>
</dbReference>
<dbReference type="Pfam" id="PF03372">
    <property type="entry name" value="Exo_endo_phos"/>
    <property type="match status" value="1"/>
</dbReference>
<dbReference type="SUPFAM" id="SSF56219">
    <property type="entry name" value="DNase I-like"/>
    <property type="match status" value="1"/>
</dbReference>
<reference evidence="2" key="2">
    <citation type="submission" date="2021-03" db="UniProtKB">
        <authorList>
            <consortium name="EnsemblPlants"/>
        </authorList>
    </citation>
    <scope>IDENTIFICATION</scope>
</reference>
<dbReference type="InterPro" id="IPR036397">
    <property type="entry name" value="RNaseH_sf"/>
</dbReference>
<dbReference type="Gene3D" id="3.30.420.10">
    <property type="entry name" value="Ribonuclease H-like superfamily/Ribonuclease H"/>
    <property type="match status" value="1"/>
</dbReference>
<dbReference type="InterPro" id="IPR012337">
    <property type="entry name" value="RNaseH-like_sf"/>
</dbReference>
<dbReference type="GO" id="GO:0003676">
    <property type="term" value="F:nucleic acid binding"/>
    <property type="evidence" value="ECO:0007669"/>
    <property type="project" value="InterPro"/>
</dbReference>
<organism evidence="2 3">
    <name type="scientific">Cannabis sativa</name>
    <name type="common">Hemp</name>
    <name type="synonym">Marijuana</name>
    <dbReference type="NCBI Taxonomy" id="3483"/>
    <lineage>
        <taxon>Eukaryota</taxon>
        <taxon>Viridiplantae</taxon>
        <taxon>Streptophyta</taxon>
        <taxon>Embryophyta</taxon>
        <taxon>Tracheophyta</taxon>
        <taxon>Spermatophyta</taxon>
        <taxon>Magnoliopsida</taxon>
        <taxon>eudicotyledons</taxon>
        <taxon>Gunneridae</taxon>
        <taxon>Pentapetalae</taxon>
        <taxon>rosids</taxon>
        <taxon>fabids</taxon>
        <taxon>Rosales</taxon>
        <taxon>Cannabaceae</taxon>
        <taxon>Cannabis</taxon>
    </lineage>
</organism>
<dbReference type="Gramene" id="evm.model.01.1805">
    <property type="protein sequence ID" value="cds.evm.model.01.1805"/>
    <property type="gene ID" value="evm.TU.01.1805"/>
</dbReference>
<dbReference type="InterPro" id="IPR026960">
    <property type="entry name" value="RVT-Znf"/>
</dbReference>
<protein>
    <recommendedName>
        <fullName evidence="1">Reverse transcriptase domain-containing protein</fullName>
    </recommendedName>
</protein>
<name>A0A803NIK1_CANSA</name>
<dbReference type="PANTHER" id="PTHR33116:SF86">
    <property type="entry name" value="REVERSE TRANSCRIPTASE DOMAIN-CONTAINING PROTEIN"/>
    <property type="match status" value="1"/>
</dbReference>
<dbReference type="InterPro" id="IPR036691">
    <property type="entry name" value="Endo/exonu/phosph_ase_sf"/>
</dbReference>
<dbReference type="EnsemblPlants" id="evm.model.01.1805">
    <property type="protein sequence ID" value="cds.evm.model.01.1805"/>
    <property type="gene ID" value="evm.TU.01.1805"/>
</dbReference>
<dbReference type="InterPro" id="IPR044730">
    <property type="entry name" value="RNase_H-like_dom_plant"/>
</dbReference>
<dbReference type="CDD" id="cd01650">
    <property type="entry name" value="RT_nLTR_like"/>
    <property type="match status" value="1"/>
</dbReference>
<dbReference type="SUPFAM" id="SSF56672">
    <property type="entry name" value="DNA/RNA polymerases"/>
    <property type="match status" value="1"/>
</dbReference>
<dbReference type="InterPro" id="IPR005135">
    <property type="entry name" value="Endo/exonuclease/phosphatase"/>
</dbReference>
<dbReference type="PANTHER" id="PTHR33116">
    <property type="entry name" value="REVERSE TRANSCRIPTASE ZINC-BINDING DOMAIN-CONTAINING PROTEIN-RELATED-RELATED"/>
    <property type="match status" value="1"/>
</dbReference>
<dbReference type="Pfam" id="PF00078">
    <property type="entry name" value="RVT_1"/>
    <property type="match status" value="1"/>
</dbReference>
<sequence>MNAISWNCRGLGNPWAFQFLKEIITQKKPKMVFLCETKCAKERVEWVGRTLGFEGVFTVEAQGRSGGLALFWKANQEGHVVGFSHHHIDFVVKEEGKKEWRLTGVYGESRRTHRQETWDLLRTLKQSSSLPWCILGDLNNVVSQQDKRGGQPYPRALIEGFLQALNDCDLTDMELLGYPFTWERGRGTSNWVEVRLDRALISSDWFRLFPQAKLKLIKACWDSMNNEDIVKKIQACADKLTEWGKDITGSFKVRIKKCKQELTSLRGKRDALSVQRFGELKNQLSRIMDQRETFWKQRAKQFWLKEGDKNSRYFHMAATTRRGNNAIGKLRNGNGQWVSWENGLSELIIDYYSALFSASGASCLEVVEDIECSISDMVNHELCLPVTEEEVRKALFQMHPSKSPGPDGMTPGFYQKCWSIVKKDVVLVVQKFFQDGNLASSTSKAHVVLIPKKKNPELVTDLRPIALCNVLYKIITKVMANRMKPFMDKAVSANQSAFIPGRLISDNILVSFEVLHYLKRKRQGKEGYMALKLDMSKAYDRIEWGFLEAVLLKLGFGRKWVNLTLSCVTSASYTITHGGKEMGPIIPTRGIRQGCPLSPYLFILCAEGLSALIKKYEGRGWLHGCKVANGAPRISHMLFADDSYLYFKATLQEALKVRELLFKFENASGQQVNLTKSSIFYSTNTSDATRSQLNHTLQMSQATENSTYLGLPSTMGRNKTAVLGFLKDRVRKRLQGWEGKFLSRAGKEVLVKTVAQTLPSYAMSVFLLPLEISREIEQLMSKFWWKSSKQNSGGIHWMNWDKLCKHKDVGGMGFRNLRDFNLALLGKQGWHLLTRTDSLVSLVFKARYYPHGSYLNDSLGNNPSFVWRSIWEAQQLVMKGTRWCVGDGNNITVVGEAWLPDPHNPFVSSSHPALSGVKVSSLMVPGSRCWDVELIDDLFNERDKSLILQIPLQVAECIDHVIWSSDSSGLYSVKSAYNLLQQINGRWSEEEASAFWKSLWKLKIPPKIKNLIWRAGTNCLPTMTHLRTKRVEVSLLCPFCQSANETTLHCLVTCQVITLAWNRVGIGTQVAEDTSFLDWCKAAFSGADSEKRGLIAAVCWAIWGARNGVVWNNKAVRINDIVSAATVYLNQWRNAQNSLIESSKNCFIPGDGLEHWVSPNHNSVKINVDATLFESNHSFGFGMVLRDSRGVLVHGRTVLKQGDVNPALAEAMGVREALSWIKTLSLHQCVLETDSLVVVQAIRSSIDMISLFGLVIKDCKELLATLKNVSIFFVKRSANSVAHAFARASSSYPDCVFSLGDVPTELLPSLVAEVQV</sequence>
<evidence type="ECO:0000313" key="3">
    <source>
        <dbReference type="Proteomes" id="UP000596661"/>
    </source>
</evidence>
<evidence type="ECO:0000259" key="1">
    <source>
        <dbReference type="PROSITE" id="PS50878"/>
    </source>
</evidence>